<reference evidence="3" key="1">
    <citation type="journal article" date="2019" name="Int. J. Syst. Evol. Microbiol.">
        <title>The Global Catalogue of Microorganisms (GCM) 10K type strain sequencing project: providing services to taxonomists for standard genome sequencing and annotation.</title>
        <authorList>
            <consortium name="The Broad Institute Genomics Platform"/>
            <consortium name="The Broad Institute Genome Sequencing Center for Infectious Disease"/>
            <person name="Wu L."/>
            <person name="Ma J."/>
        </authorList>
    </citation>
    <scope>NUCLEOTIDE SEQUENCE [LARGE SCALE GENOMIC DNA]</scope>
    <source>
        <strain evidence="3">JCM 17452</strain>
    </source>
</reference>
<sequence length="299" mass="33221">MRKPLIVSFFISLLLFFSCNDGDILTVEFDFEDTFSQCGDLVFYKTKSDPSESLSIVVNDINFEDLFELTAGETLELTSNSNTFNYRTYSNVSLPSDLFCSDVPSSEVNITQDFDSSNNPSIFTTTLTEDDNDGIPAELEDLNGNGDLEDDDTDGDGIPNYLDQDDDGDNVFTVTENPDYTEADGLANAQDTDGDNIPDYLDTDDDDDGVLTRDEESVDQDQNPTNDIRDPNIGPDYLNKDVFLTVPAVAYRLHTIQQTYTISLVITELDLEILSQDVFEFGELQDSSLSASRTLTPAF</sequence>
<evidence type="ECO:0008006" key="4">
    <source>
        <dbReference type="Google" id="ProtNLM"/>
    </source>
</evidence>
<dbReference type="Proteomes" id="UP001500027">
    <property type="component" value="Unassembled WGS sequence"/>
</dbReference>
<dbReference type="EMBL" id="BAABAV010000002">
    <property type="protein sequence ID" value="GAA4270005.1"/>
    <property type="molecule type" value="Genomic_DNA"/>
</dbReference>
<evidence type="ECO:0000313" key="2">
    <source>
        <dbReference type="EMBL" id="GAA4270005.1"/>
    </source>
</evidence>
<comment type="caution">
    <text evidence="2">The sequence shown here is derived from an EMBL/GenBank/DDBJ whole genome shotgun (WGS) entry which is preliminary data.</text>
</comment>
<dbReference type="RefSeq" id="WP_139002386.1">
    <property type="nucleotide sequence ID" value="NZ_BAABAV010000002.1"/>
</dbReference>
<accession>A0ABP8ECP1</accession>
<organism evidence="2 3">
    <name type="scientific">Hyunsoonleella aestuarii</name>
    <dbReference type="NCBI Taxonomy" id="912802"/>
    <lineage>
        <taxon>Bacteria</taxon>
        <taxon>Pseudomonadati</taxon>
        <taxon>Bacteroidota</taxon>
        <taxon>Flavobacteriia</taxon>
        <taxon>Flavobacteriales</taxon>
        <taxon>Flavobacteriaceae</taxon>
    </lineage>
</organism>
<dbReference type="PROSITE" id="PS51257">
    <property type="entry name" value="PROKAR_LIPOPROTEIN"/>
    <property type="match status" value="1"/>
</dbReference>
<name>A0ABP8ECP1_9FLAO</name>
<protein>
    <recommendedName>
        <fullName evidence="4">Calcium-binding protein</fullName>
    </recommendedName>
</protein>
<feature type="compositionally biased region" description="Acidic residues" evidence="1">
    <location>
        <begin position="128"/>
        <end position="155"/>
    </location>
</feature>
<evidence type="ECO:0000256" key="1">
    <source>
        <dbReference type="SAM" id="MobiDB-lite"/>
    </source>
</evidence>
<feature type="region of interest" description="Disordered" evidence="1">
    <location>
        <begin position="127"/>
        <end position="233"/>
    </location>
</feature>
<dbReference type="Gene3D" id="4.10.1080.10">
    <property type="entry name" value="TSP type-3 repeat"/>
    <property type="match status" value="1"/>
</dbReference>
<dbReference type="InterPro" id="IPR028974">
    <property type="entry name" value="TSP_type-3_rpt"/>
</dbReference>
<gene>
    <name evidence="2" type="ORF">GCM10022257_21060</name>
</gene>
<keyword evidence="3" id="KW-1185">Reference proteome</keyword>
<proteinExistence type="predicted"/>
<feature type="compositionally biased region" description="Acidic residues" evidence="1">
    <location>
        <begin position="192"/>
        <end position="209"/>
    </location>
</feature>
<evidence type="ECO:0000313" key="3">
    <source>
        <dbReference type="Proteomes" id="UP001500027"/>
    </source>
</evidence>